<proteinExistence type="inferred from homology"/>
<reference evidence="13" key="1">
    <citation type="submission" date="2020-01" db="EMBL/GenBank/DDBJ databases">
        <title>Draft genome sequence of the Termite Coptotermes fromosanus.</title>
        <authorList>
            <person name="Itakura S."/>
            <person name="Yosikawa Y."/>
            <person name="Umezawa K."/>
        </authorList>
    </citation>
    <scope>NUCLEOTIDE SEQUENCE [LARGE SCALE GENOMIC DNA]</scope>
</reference>
<dbReference type="FunFam" id="1.20.1310.10:FF:000001">
    <property type="entry name" value="Cullin 3"/>
    <property type="match status" value="1"/>
</dbReference>
<evidence type="ECO:0000256" key="8">
    <source>
        <dbReference type="ARBA" id="ARBA00069610"/>
    </source>
</evidence>
<evidence type="ECO:0000313" key="13">
    <source>
        <dbReference type="Proteomes" id="UP000502823"/>
    </source>
</evidence>
<evidence type="ECO:0000256" key="1">
    <source>
        <dbReference type="ARBA" id="ARBA00004123"/>
    </source>
</evidence>
<evidence type="ECO:0000256" key="10">
    <source>
        <dbReference type="RuleBase" id="RU003829"/>
    </source>
</evidence>
<dbReference type="InterPro" id="IPR036390">
    <property type="entry name" value="WH_DNA-bd_sf"/>
</dbReference>
<dbReference type="GO" id="GO:0006511">
    <property type="term" value="P:ubiquitin-dependent protein catabolic process"/>
    <property type="evidence" value="ECO:0007669"/>
    <property type="project" value="InterPro"/>
</dbReference>
<dbReference type="SUPFAM" id="SSF74788">
    <property type="entry name" value="Cullin repeat-like"/>
    <property type="match status" value="1"/>
</dbReference>
<evidence type="ECO:0000256" key="9">
    <source>
        <dbReference type="PROSITE-ProRule" id="PRU00330"/>
    </source>
</evidence>
<dbReference type="GO" id="GO:0031462">
    <property type="term" value="C:Cul2-RING ubiquitin ligase complex"/>
    <property type="evidence" value="ECO:0007669"/>
    <property type="project" value="UniProtKB-ARBA"/>
</dbReference>
<keyword evidence="4" id="KW-1017">Isopeptide bond</keyword>
<dbReference type="SMART" id="SM00884">
    <property type="entry name" value="Cullin_Nedd8"/>
    <property type="match status" value="1"/>
</dbReference>
<dbReference type="Gene3D" id="1.10.10.10">
    <property type="entry name" value="Winged helix-like DNA-binding domain superfamily/Winged helix DNA-binding domain"/>
    <property type="match status" value="1"/>
</dbReference>
<dbReference type="SUPFAM" id="SSF75632">
    <property type="entry name" value="Cullin homology domain"/>
    <property type="match status" value="1"/>
</dbReference>
<accession>A0A6L2PXQ0</accession>
<dbReference type="InterPro" id="IPR019559">
    <property type="entry name" value="Cullin_neddylation_domain"/>
</dbReference>
<dbReference type="Pfam" id="PF00888">
    <property type="entry name" value="Cullin"/>
    <property type="match status" value="1"/>
</dbReference>
<comment type="caution">
    <text evidence="12">The sequence shown here is derived from an EMBL/GenBank/DDBJ whole genome shotgun (WGS) entry which is preliminary data.</text>
</comment>
<dbReference type="InterPro" id="IPR036388">
    <property type="entry name" value="WH-like_DNA-bd_sf"/>
</dbReference>
<keyword evidence="6" id="KW-0832">Ubl conjugation</keyword>
<evidence type="ECO:0000256" key="2">
    <source>
        <dbReference type="ARBA" id="ARBA00004906"/>
    </source>
</evidence>
<gene>
    <name evidence="12" type="ORF">Cfor_10317</name>
</gene>
<sequence length="571" mass="65317">MVEPLKENLVNLLLEGIHQDRLGEATVNVTNVIRGVIDSFVSVEEYKRKGKLELYQEIFEAPFLQATGEYYQREASKLLQECGISQYMERVIQRLDEETHRSHKFLHSSSFDKVRARCEQHMVADHLAFLHGECTTMVREERRKDLSNMYPLLRSVKDGIGILITELLEHIKAQGLETVRGLKGDNVHIQFVESMLTVHSKYKELIQEVFHNDQTFIGALDKACSSVVNHRPNPKMACRSPELLAKYCDSLLKKSSKGISESEIDEKLAQSITIFKYIDDKDVFQKFYARMLAKRLIHSQSQSMDAEEAMINRLKQACGYEFTNKLHRMFTDMSVSSDLNNKFNNFLKLDNIDLGISFSIYILQAGAWPLGQNSVTPFAVPQELEKSVQMCCYDFCDTCWAETCAMFALLRMVAALECCIVTDIRDCCSNRRTALKHGCNKWTHSSGIPLISSCVQTQTPETVLTLNLEYSNKRTKFRITAAVQRETPQEVEQTLSSVDEDRKLYIQAAIVRVMKSRKLMRHTALIQEVLSQSKVSFAPSVSMIKKCIEALIDKQYIMRAQHAADEYSYVA</sequence>
<dbReference type="GO" id="GO:0031625">
    <property type="term" value="F:ubiquitin protein ligase binding"/>
    <property type="evidence" value="ECO:0007669"/>
    <property type="project" value="InterPro"/>
</dbReference>
<comment type="pathway">
    <text evidence="2">Protein modification; protein ubiquitination.</text>
</comment>
<dbReference type="Pfam" id="PF10557">
    <property type="entry name" value="Cullin_Nedd8"/>
    <property type="match status" value="1"/>
</dbReference>
<dbReference type="InParanoid" id="A0A6L2PXQ0"/>
<feature type="domain" description="Cullin family profile" evidence="11">
    <location>
        <begin position="239"/>
        <end position="390"/>
    </location>
</feature>
<dbReference type="PANTHER" id="PTHR11932">
    <property type="entry name" value="CULLIN"/>
    <property type="match status" value="1"/>
</dbReference>
<dbReference type="FunFam" id="1.20.1310.10:FF:000022">
    <property type="entry name" value="Cullin-2 isoform 2"/>
    <property type="match status" value="1"/>
</dbReference>
<organism evidence="12 13">
    <name type="scientific">Coptotermes formosanus</name>
    <name type="common">Formosan subterranean termite</name>
    <dbReference type="NCBI Taxonomy" id="36987"/>
    <lineage>
        <taxon>Eukaryota</taxon>
        <taxon>Metazoa</taxon>
        <taxon>Ecdysozoa</taxon>
        <taxon>Arthropoda</taxon>
        <taxon>Hexapoda</taxon>
        <taxon>Insecta</taxon>
        <taxon>Pterygota</taxon>
        <taxon>Neoptera</taxon>
        <taxon>Polyneoptera</taxon>
        <taxon>Dictyoptera</taxon>
        <taxon>Blattodea</taxon>
        <taxon>Blattoidea</taxon>
        <taxon>Termitoidae</taxon>
        <taxon>Rhinotermitidae</taxon>
        <taxon>Coptotermes</taxon>
    </lineage>
</organism>
<dbReference type="FunFam" id="1.20.1310.10:FF:000012">
    <property type="entry name" value="Cullin 2"/>
    <property type="match status" value="1"/>
</dbReference>
<dbReference type="GO" id="GO:0005634">
    <property type="term" value="C:nucleus"/>
    <property type="evidence" value="ECO:0007669"/>
    <property type="project" value="UniProtKB-SubCell"/>
</dbReference>
<dbReference type="InterPro" id="IPR036317">
    <property type="entry name" value="Cullin_homology_sf"/>
</dbReference>
<dbReference type="PROSITE" id="PS50069">
    <property type="entry name" value="CULLIN_2"/>
    <property type="match status" value="1"/>
</dbReference>
<evidence type="ECO:0000256" key="6">
    <source>
        <dbReference type="ARBA" id="ARBA00022843"/>
    </source>
</evidence>
<keyword evidence="13" id="KW-1185">Reference proteome</keyword>
<evidence type="ECO:0000256" key="3">
    <source>
        <dbReference type="ARBA" id="ARBA00006019"/>
    </source>
</evidence>
<dbReference type="Proteomes" id="UP000502823">
    <property type="component" value="Unassembled WGS sequence"/>
</dbReference>
<comment type="similarity">
    <text evidence="3 9 10">Belongs to the cullin family.</text>
</comment>
<dbReference type="OrthoDB" id="27073at2759"/>
<protein>
    <recommendedName>
        <fullName evidence="8">Cullin-2</fullName>
    </recommendedName>
</protein>
<evidence type="ECO:0000259" key="11">
    <source>
        <dbReference type="PROSITE" id="PS50069"/>
    </source>
</evidence>
<keyword evidence="5" id="KW-0833">Ubl conjugation pathway</keyword>
<dbReference type="InterPro" id="IPR001373">
    <property type="entry name" value="Cullin_N"/>
</dbReference>
<evidence type="ECO:0000313" key="12">
    <source>
        <dbReference type="EMBL" id="GFG35318.1"/>
    </source>
</evidence>
<dbReference type="InterPro" id="IPR045093">
    <property type="entry name" value="Cullin"/>
</dbReference>
<dbReference type="SUPFAM" id="SSF46785">
    <property type="entry name" value="Winged helix' DNA-binding domain"/>
    <property type="match status" value="1"/>
</dbReference>
<keyword evidence="7" id="KW-0539">Nucleus</keyword>
<dbReference type="InterPro" id="IPR016157">
    <property type="entry name" value="Cullin_CS"/>
</dbReference>
<dbReference type="Gene3D" id="1.20.1310.10">
    <property type="entry name" value="Cullin Repeats"/>
    <property type="match status" value="3"/>
</dbReference>
<dbReference type="SMART" id="SM00182">
    <property type="entry name" value="CULLIN"/>
    <property type="match status" value="1"/>
</dbReference>
<name>A0A6L2PXQ0_COPFO</name>
<dbReference type="InterPro" id="IPR016158">
    <property type="entry name" value="Cullin_homology"/>
</dbReference>
<dbReference type="FunCoup" id="A0A6L2PXQ0">
    <property type="interactions" value="1462"/>
</dbReference>
<evidence type="ECO:0000256" key="4">
    <source>
        <dbReference type="ARBA" id="ARBA00022499"/>
    </source>
</evidence>
<dbReference type="EMBL" id="BLKM01008935">
    <property type="protein sequence ID" value="GFG35318.1"/>
    <property type="molecule type" value="Genomic_DNA"/>
</dbReference>
<evidence type="ECO:0000256" key="5">
    <source>
        <dbReference type="ARBA" id="ARBA00022786"/>
    </source>
</evidence>
<dbReference type="PROSITE" id="PS01256">
    <property type="entry name" value="CULLIN_1"/>
    <property type="match status" value="1"/>
</dbReference>
<dbReference type="FunFam" id="1.10.10.10:FF:000014">
    <property type="entry name" value="Cullin 1"/>
    <property type="match status" value="1"/>
</dbReference>
<dbReference type="InterPro" id="IPR016159">
    <property type="entry name" value="Cullin_repeat-like_dom_sf"/>
</dbReference>
<comment type="subcellular location">
    <subcellularLocation>
        <location evidence="1">Nucleus</location>
    </subcellularLocation>
</comment>
<evidence type="ECO:0000256" key="7">
    <source>
        <dbReference type="ARBA" id="ARBA00023242"/>
    </source>
</evidence>
<dbReference type="AlphaFoldDB" id="A0A6L2PXQ0"/>